<keyword evidence="3" id="KW-1185">Reference proteome</keyword>
<comment type="caution">
    <text evidence="2">The sequence shown here is derived from an EMBL/GenBank/DDBJ whole genome shotgun (WGS) entry which is preliminary data.</text>
</comment>
<gene>
    <name evidence="2" type="ORF">DUNSADRAFT_14739</name>
</gene>
<dbReference type="PANTHER" id="PTHR23547">
    <property type="entry name" value="MAJOR FACILITATOR SUPERFAMILY DOMAIN, GENERAL SUBSTRATE TRANSPORTER"/>
    <property type="match status" value="1"/>
</dbReference>
<evidence type="ECO:0000313" key="3">
    <source>
        <dbReference type="Proteomes" id="UP000815325"/>
    </source>
</evidence>
<name>A0ABQ7G6T8_DUNSA</name>
<organism evidence="2 3">
    <name type="scientific">Dunaliella salina</name>
    <name type="common">Green alga</name>
    <name type="synonym">Protococcus salinus</name>
    <dbReference type="NCBI Taxonomy" id="3046"/>
    <lineage>
        <taxon>Eukaryota</taxon>
        <taxon>Viridiplantae</taxon>
        <taxon>Chlorophyta</taxon>
        <taxon>core chlorophytes</taxon>
        <taxon>Chlorophyceae</taxon>
        <taxon>CS clade</taxon>
        <taxon>Chlamydomonadales</taxon>
        <taxon>Dunaliellaceae</taxon>
        <taxon>Dunaliella</taxon>
    </lineage>
</organism>
<dbReference type="InterPro" id="IPR036259">
    <property type="entry name" value="MFS_trans_sf"/>
</dbReference>
<feature type="transmembrane region" description="Helical" evidence="1">
    <location>
        <begin position="222"/>
        <end position="243"/>
    </location>
</feature>
<protein>
    <submittedName>
        <fullName evidence="2">Uncharacterized protein</fullName>
    </submittedName>
</protein>
<dbReference type="EMBL" id="MU070055">
    <property type="protein sequence ID" value="KAF5830328.1"/>
    <property type="molecule type" value="Genomic_DNA"/>
</dbReference>
<keyword evidence="1" id="KW-0472">Membrane</keyword>
<accession>A0ABQ7G6T8</accession>
<dbReference type="InterPro" id="IPR047769">
    <property type="entry name" value="MFS_ArsJ"/>
</dbReference>
<feature type="transmembrane region" description="Helical" evidence="1">
    <location>
        <begin position="255"/>
        <end position="274"/>
    </location>
</feature>
<evidence type="ECO:0000313" key="2">
    <source>
        <dbReference type="EMBL" id="KAF5830328.1"/>
    </source>
</evidence>
<sequence length="284" mass="30482">MEPDNQKSETYPSQFRVDEDGSAVVFGPIKKGLSSDLRCRFGGTGEEMPCEPDEDGELRCLLPKSALTGAQLQGEQTHGYAHAQLLMEVLDGQKRVASHLVPARLKSNAEQQGLQDEGLAKGSITVQQYSGAQGMPVITDNPLAHDKELSKEEALALEVAGANGGPPDDGSKPPKDDGKVTYSYSALKPFIIMSSSYLLFTITDGAIRTIILFHAHNLGFTAMEVAIMFMAYELAGVVTNLMAGVMGAKWGIKTTLLTGLLLQIVGCCILMAWQDSWGNEGGIF</sequence>
<dbReference type="InterPro" id="IPR011701">
    <property type="entry name" value="MFS"/>
</dbReference>
<dbReference type="Gene3D" id="1.20.1250.20">
    <property type="entry name" value="MFS general substrate transporter like domains"/>
    <property type="match status" value="1"/>
</dbReference>
<feature type="transmembrane region" description="Helical" evidence="1">
    <location>
        <begin position="197"/>
        <end position="216"/>
    </location>
</feature>
<keyword evidence="1" id="KW-0812">Transmembrane</keyword>
<proteinExistence type="predicted"/>
<evidence type="ECO:0000256" key="1">
    <source>
        <dbReference type="SAM" id="Phobius"/>
    </source>
</evidence>
<keyword evidence="1" id="KW-1133">Transmembrane helix</keyword>
<dbReference type="PANTHER" id="PTHR23547:SF1">
    <property type="entry name" value="MAJOR FACILITATOR SUPERFAMILY MFS_1"/>
    <property type="match status" value="1"/>
</dbReference>
<reference evidence="2" key="1">
    <citation type="submission" date="2017-08" db="EMBL/GenBank/DDBJ databases">
        <authorList>
            <person name="Polle J.E."/>
            <person name="Barry K."/>
            <person name="Cushman J."/>
            <person name="Schmutz J."/>
            <person name="Tran D."/>
            <person name="Hathwaick L.T."/>
            <person name="Yim W.C."/>
            <person name="Jenkins J."/>
            <person name="Mckie-Krisberg Z.M."/>
            <person name="Prochnik S."/>
            <person name="Lindquist E."/>
            <person name="Dockter R.B."/>
            <person name="Adam C."/>
            <person name="Molina H."/>
            <person name="Bunkerborg J."/>
            <person name="Jin E."/>
            <person name="Buchheim M."/>
            <person name="Magnuson J."/>
        </authorList>
    </citation>
    <scope>NUCLEOTIDE SEQUENCE</scope>
    <source>
        <strain evidence="2">CCAP 19/18</strain>
    </source>
</reference>
<dbReference type="Proteomes" id="UP000815325">
    <property type="component" value="Unassembled WGS sequence"/>
</dbReference>
<dbReference type="SUPFAM" id="SSF103473">
    <property type="entry name" value="MFS general substrate transporter"/>
    <property type="match status" value="1"/>
</dbReference>
<dbReference type="Pfam" id="PF07690">
    <property type="entry name" value="MFS_1"/>
    <property type="match status" value="1"/>
</dbReference>